<dbReference type="SUPFAM" id="SSF52540">
    <property type="entry name" value="P-loop containing nucleoside triphosphate hydrolases"/>
    <property type="match status" value="1"/>
</dbReference>
<dbReference type="Gene3D" id="3.40.50.300">
    <property type="entry name" value="P-loop containing nucleotide triphosphate hydrolases"/>
    <property type="match status" value="1"/>
</dbReference>
<accession>A0ABX1V8R0</accession>
<gene>
    <name evidence="2" type="ORF">LzC2_05770</name>
</gene>
<reference evidence="2 3" key="1">
    <citation type="journal article" date="2020" name="Syst. Appl. Microbiol.">
        <title>Alienimonas chondri sp. nov., a novel planctomycete isolated from the biofilm of the red alga Chondrus crispus.</title>
        <authorList>
            <person name="Vitorino I."/>
            <person name="Albuquerque L."/>
            <person name="Wiegand S."/>
            <person name="Kallscheuer N."/>
            <person name="da Costa M.S."/>
            <person name="Lobo-da-Cunha A."/>
            <person name="Jogler C."/>
            <person name="Lage O.M."/>
        </authorList>
    </citation>
    <scope>NUCLEOTIDE SEQUENCE [LARGE SCALE GENOMIC DNA]</scope>
    <source>
        <strain evidence="2 3">LzC2</strain>
    </source>
</reference>
<dbReference type="InterPro" id="IPR036390">
    <property type="entry name" value="WH_DNA-bd_sf"/>
</dbReference>
<sequence>MTAAVAEPPAAPAESSHEEPAAFFPHRPATLEAAGLPIAEVETLVLKILLNRGPTSGRDVARQIRLPGGLIADFLRELKRENVVTYRRDAGPNDYFHELTDVGAVRAARAHDRCRYDGCAPVTLGQYVESVAAQTLRSQTITPAALRDALRGLQVSPETFSQLGTALGSVGAMFLYGDPGNGKTTIAERLTRAYGEELWIPRALQIGGETVRLFDAAVHEELAAVDERPACDERWVRIRRPTVVVGGELTLEHLELIMNPVSGVMEAPVQLKANGGTLVIDDFGRQQMNPDSLLNRWIVPLERGYDFLNTPGGKKVKVPFDLLTVFATNLRPTDLVDEAFLRRIPFKIRAGDPSPAEFKAIFEALAPQMGLTIEPGAVEALATDHFVSVDRPMRFCHPRDLLLQVQRRASFEGLPPIATTEALTIAVKNYFSDL</sequence>
<protein>
    <recommendedName>
        <fullName evidence="4">AAA family ATPase</fullName>
    </recommendedName>
</protein>
<evidence type="ECO:0008006" key="4">
    <source>
        <dbReference type="Google" id="ProtNLM"/>
    </source>
</evidence>
<feature type="compositionally biased region" description="Low complexity" evidence="1">
    <location>
        <begin position="1"/>
        <end position="14"/>
    </location>
</feature>
<keyword evidence="3" id="KW-1185">Reference proteome</keyword>
<dbReference type="Proteomes" id="UP000609651">
    <property type="component" value="Unassembled WGS sequence"/>
</dbReference>
<dbReference type="InterPro" id="IPR027417">
    <property type="entry name" value="P-loop_NTPase"/>
</dbReference>
<comment type="caution">
    <text evidence="2">The sequence shown here is derived from an EMBL/GenBank/DDBJ whole genome shotgun (WGS) entry which is preliminary data.</text>
</comment>
<dbReference type="RefSeq" id="WP_171183552.1">
    <property type="nucleotide sequence ID" value="NZ_WTPX01000010.1"/>
</dbReference>
<name>A0ABX1V8R0_9PLAN</name>
<evidence type="ECO:0000313" key="3">
    <source>
        <dbReference type="Proteomes" id="UP000609651"/>
    </source>
</evidence>
<dbReference type="EMBL" id="WTPX01000010">
    <property type="protein sequence ID" value="NNJ24519.1"/>
    <property type="molecule type" value="Genomic_DNA"/>
</dbReference>
<feature type="region of interest" description="Disordered" evidence="1">
    <location>
        <begin position="1"/>
        <end position="21"/>
    </location>
</feature>
<evidence type="ECO:0000256" key="1">
    <source>
        <dbReference type="SAM" id="MobiDB-lite"/>
    </source>
</evidence>
<organism evidence="2 3">
    <name type="scientific">Alienimonas chondri</name>
    <dbReference type="NCBI Taxonomy" id="2681879"/>
    <lineage>
        <taxon>Bacteria</taxon>
        <taxon>Pseudomonadati</taxon>
        <taxon>Planctomycetota</taxon>
        <taxon>Planctomycetia</taxon>
        <taxon>Planctomycetales</taxon>
        <taxon>Planctomycetaceae</taxon>
        <taxon>Alienimonas</taxon>
    </lineage>
</organism>
<evidence type="ECO:0000313" key="2">
    <source>
        <dbReference type="EMBL" id="NNJ24519.1"/>
    </source>
</evidence>
<dbReference type="SUPFAM" id="SSF46785">
    <property type="entry name" value="Winged helix' DNA-binding domain"/>
    <property type="match status" value="1"/>
</dbReference>
<proteinExistence type="predicted"/>